<dbReference type="SUPFAM" id="SSF52540">
    <property type="entry name" value="P-loop containing nucleoside triphosphate hydrolases"/>
    <property type="match status" value="1"/>
</dbReference>
<gene>
    <name evidence="1" type="ORF">ACFOD6_22155</name>
</gene>
<comment type="caution">
    <text evidence="1">The sequence shown here is derived from an EMBL/GenBank/DDBJ whole genome shotgun (WGS) entry which is preliminary data.</text>
</comment>
<evidence type="ECO:0000313" key="2">
    <source>
        <dbReference type="Proteomes" id="UP001595445"/>
    </source>
</evidence>
<accession>A0ABV7E3L1</accession>
<organism evidence="1 2">
    <name type="scientific">Tabrizicola soli</name>
    <dbReference type="NCBI Taxonomy" id="2185115"/>
    <lineage>
        <taxon>Bacteria</taxon>
        <taxon>Pseudomonadati</taxon>
        <taxon>Pseudomonadota</taxon>
        <taxon>Alphaproteobacteria</taxon>
        <taxon>Rhodobacterales</taxon>
        <taxon>Paracoccaceae</taxon>
        <taxon>Tabrizicola</taxon>
    </lineage>
</organism>
<dbReference type="Gene3D" id="3.40.50.300">
    <property type="entry name" value="P-loop containing nucleotide triphosphate hydrolases"/>
    <property type="match status" value="1"/>
</dbReference>
<keyword evidence="2" id="KW-1185">Reference proteome</keyword>
<proteinExistence type="predicted"/>
<dbReference type="EMBL" id="JBHRSM010000055">
    <property type="protein sequence ID" value="MFC3088753.1"/>
    <property type="molecule type" value="Genomic_DNA"/>
</dbReference>
<protein>
    <submittedName>
        <fullName evidence="1">Sulfotransferase domain-containing protein</fullName>
    </submittedName>
</protein>
<name>A0ABV7E3L1_9RHOB</name>
<dbReference type="RefSeq" id="WP_197643612.1">
    <property type="nucleotide sequence ID" value="NZ_JAEACP010000009.1"/>
</dbReference>
<reference evidence="2" key="1">
    <citation type="journal article" date="2019" name="Int. J. Syst. Evol. Microbiol.">
        <title>The Global Catalogue of Microorganisms (GCM) 10K type strain sequencing project: providing services to taxonomists for standard genome sequencing and annotation.</title>
        <authorList>
            <consortium name="The Broad Institute Genomics Platform"/>
            <consortium name="The Broad Institute Genome Sequencing Center for Infectious Disease"/>
            <person name="Wu L."/>
            <person name="Ma J."/>
        </authorList>
    </citation>
    <scope>NUCLEOTIDE SEQUENCE [LARGE SCALE GENOMIC DNA]</scope>
    <source>
        <strain evidence="2">KCTC 62102</strain>
    </source>
</reference>
<evidence type="ECO:0000313" key="1">
    <source>
        <dbReference type="EMBL" id="MFC3088753.1"/>
    </source>
</evidence>
<dbReference type="InterPro" id="IPR027417">
    <property type="entry name" value="P-loop_NTPase"/>
</dbReference>
<sequence>MPQPFTSFVILAGMRTGSNFLEANLNALPGVVSHGEVFNPHFIGKQNVTELFGITLEAREANPRPLLRKLRTESPGLSGFRFFHDHDPRVLDILLADPACAKIILTRNPVDSYVSWQIARATGQWKLTDAKRLKTATARFDEGEFRDHLSAEQSFQRQILHGLQTSGQTAFVLDYEDLASVEVLNGLAAFLGVEGRLKAVDDTLKKQNPEALEDKLENPQDLAAAVARADLFALARSPVFEPRRPAAIPHVTAARDAPLLFFPVRSGPEGAVRDWLSSLGGLVEGFDNRTLRQWKRDHPGHRAFTVVRHPLLRAHVAFREKIVSGQLADQRRSLIRAWKANLPDPGRPFPDPAAEREAFLVFLNWCRLATSGQTGNRVDPNWASQSAILQGFAGFHPLDLVIREDCLPRSLAFLAAEIGVTAPPPPAADPAAQALATIWDESLETAAEAAYARDYTGFGFTRWRM</sequence>
<dbReference type="Proteomes" id="UP001595445">
    <property type="component" value="Unassembled WGS sequence"/>
</dbReference>